<reference evidence="6" key="1">
    <citation type="submission" date="2012-02" db="EMBL/GenBank/DDBJ databases">
        <title>The complete genome of Echinicola vietnamensis DSM 17526.</title>
        <authorList>
            <person name="Lucas S."/>
            <person name="Copeland A."/>
            <person name="Lapidus A."/>
            <person name="Glavina del Rio T."/>
            <person name="Dalin E."/>
            <person name="Tice H."/>
            <person name="Bruce D."/>
            <person name="Goodwin L."/>
            <person name="Pitluck S."/>
            <person name="Peters L."/>
            <person name="Ovchinnikova G."/>
            <person name="Teshima H."/>
            <person name="Kyrpides N."/>
            <person name="Mavromatis K."/>
            <person name="Ivanova N."/>
            <person name="Brettin T."/>
            <person name="Detter J.C."/>
            <person name="Han C."/>
            <person name="Larimer F."/>
            <person name="Land M."/>
            <person name="Hauser L."/>
            <person name="Markowitz V."/>
            <person name="Cheng J.-F."/>
            <person name="Hugenholtz P."/>
            <person name="Woyke T."/>
            <person name="Wu D."/>
            <person name="Brambilla E."/>
            <person name="Klenk H.-P."/>
            <person name="Eisen J.A."/>
        </authorList>
    </citation>
    <scope>NUCLEOTIDE SEQUENCE [LARGE SCALE GENOMIC DNA]</scope>
    <source>
        <strain evidence="6">DSM 17526 / LMG 23754 / KMM 6221</strain>
    </source>
</reference>
<evidence type="ECO:0000256" key="2">
    <source>
        <dbReference type="PIRSR" id="PIRSR000390-1"/>
    </source>
</evidence>
<organism evidence="5 6">
    <name type="scientific">Echinicola vietnamensis (strain DSM 17526 / LMG 23754 / KMM 6221)</name>
    <dbReference type="NCBI Taxonomy" id="926556"/>
    <lineage>
        <taxon>Bacteria</taxon>
        <taxon>Pseudomonadati</taxon>
        <taxon>Bacteroidota</taxon>
        <taxon>Cytophagia</taxon>
        <taxon>Cytophagales</taxon>
        <taxon>Cyclobacteriaceae</taxon>
        <taxon>Echinicola</taxon>
    </lineage>
</organism>
<dbReference type="eggNOG" id="COG0399">
    <property type="taxonomic scope" value="Bacteria"/>
</dbReference>
<evidence type="ECO:0000256" key="1">
    <source>
        <dbReference type="ARBA" id="ARBA00037999"/>
    </source>
</evidence>
<dbReference type="EMBL" id="CP003346">
    <property type="protein sequence ID" value="AGA76364.1"/>
    <property type="molecule type" value="Genomic_DNA"/>
</dbReference>
<dbReference type="Gene3D" id="3.90.1150.10">
    <property type="entry name" value="Aspartate Aminotransferase, domain 1"/>
    <property type="match status" value="1"/>
</dbReference>
<dbReference type="KEGG" id="evi:Echvi_0062"/>
<keyword evidence="3 4" id="KW-0663">Pyridoxal phosphate</keyword>
<evidence type="ECO:0000256" key="3">
    <source>
        <dbReference type="PIRSR" id="PIRSR000390-2"/>
    </source>
</evidence>
<dbReference type="PANTHER" id="PTHR30244">
    <property type="entry name" value="TRANSAMINASE"/>
    <property type="match status" value="1"/>
</dbReference>
<dbReference type="InterPro" id="IPR015424">
    <property type="entry name" value="PyrdxlP-dep_Trfase"/>
</dbReference>
<dbReference type="AlphaFoldDB" id="L0FQY5"/>
<accession>L0FQY5</accession>
<feature type="modified residue" description="N6-(pyridoxal phosphate)lysine" evidence="3">
    <location>
        <position position="189"/>
    </location>
</feature>
<dbReference type="GO" id="GO:0000271">
    <property type="term" value="P:polysaccharide biosynthetic process"/>
    <property type="evidence" value="ECO:0007669"/>
    <property type="project" value="TreeGrafter"/>
</dbReference>
<dbReference type="PATRIC" id="fig|926556.3.peg.63"/>
<evidence type="ECO:0000313" key="6">
    <source>
        <dbReference type="Proteomes" id="UP000010796"/>
    </source>
</evidence>
<name>L0FQY5_ECHVK</name>
<dbReference type="Pfam" id="PF01041">
    <property type="entry name" value="DegT_DnrJ_EryC1"/>
    <property type="match status" value="1"/>
</dbReference>
<evidence type="ECO:0000256" key="4">
    <source>
        <dbReference type="RuleBase" id="RU004508"/>
    </source>
</evidence>
<protein>
    <submittedName>
        <fullName evidence="5">Putative PLP-dependent enzyme possibly involved in cell wall biogenesis</fullName>
    </submittedName>
</protein>
<dbReference type="HOGENOM" id="CLU_033332_2_1_10"/>
<dbReference type="Proteomes" id="UP000010796">
    <property type="component" value="Chromosome"/>
</dbReference>
<comment type="similarity">
    <text evidence="1 4">Belongs to the DegT/DnrJ/EryC1 family.</text>
</comment>
<dbReference type="CDD" id="cd00616">
    <property type="entry name" value="AHBA_syn"/>
    <property type="match status" value="1"/>
</dbReference>
<dbReference type="InterPro" id="IPR015422">
    <property type="entry name" value="PyrdxlP-dep_Trfase_small"/>
</dbReference>
<dbReference type="SUPFAM" id="SSF53383">
    <property type="entry name" value="PLP-dependent transferases"/>
    <property type="match status" value="1"/>
</dbReference>
<dbReference type="InterPro" id="IPR015421">
    <property type="entry name" value="PyrdxlP-dep_Trfase_major"/>
</dbReference>
<keyword evidence="6" id="KW-1185">Reference proteome</keyword>
<proteinExistence type="inferred from homology"/>
<dbReference type="Gene3D" id="3.40.640.10">
    <property type="entry name" value="Type I PLP-dependent aspartate aminotransferase-like (Major domain)"/>
    <property type="match status" value="1"/>
</dbReference>
<dbReference type="PIRSF" id="PIRSF000390">
    <property type="entry name" value="PLP_StrS"/>
    <property type="match status" value="1"/>
</dbReference>
<dbReference type="RefSeq" id="WP_015263932.1">
    <property type="nucleotide sequence ID" value="NC_019904.1"/>
</dbReference>
<dbReference type="GO" id="GO:0030170">
    <property type="term" value="F:pyridoxal phosphate binding"/>
    <property type="evidence" value="ECO:0007669"/>
    <property type="project" value="TreeGrafter"/>
</dbReference>
<gene>
    <name evidence="5" type="ordered locus">Echvi_0062</name>
</gene>
<evidence type="ECO:0000313" key="5">
    <source>
        <dbReference type="EMBL" id="AGA76364.1"/>
    </source>
</evidence>
<dbReference type="STRING" id="926556.Echvi_0062"/>
<dbReference type="PANTHER" id="PTHR30244:SF34">
    <property type="entry name" value="DTDP-4-AMINO-4,6-DIDEOXYGALACTOSE TRANSAMINASE"/>
    <property type="match status" value="1"/>
</dbReference>
<dbReference type="OrthoDB" id="9810913at2"/>
<dbReference type="GO" id="GO:0008483">
    <property type="term" value="F:transaminase activity"/>
    <property type="evidence" value="ECO:0007669"/>
    <property type="project" value="TreeGrafter"/>
</dbReference>
<sequence>MARVKLSEPVFSEDITDQVREALSRREVGYQGSYVYSFIAKLQGYTGCDHIGVYSSGTAALHLALRMAGVQPGDEVLCQSLTFSASANPIKYLGATPVFVGSERETWNMSPKHLEAALEDRKSKGGRVRAVIPVHVFGMPANMKAIMEIANYYGVAVVEDAAEALGASVDGQFCGTIGDYGVYSFNANKIITTGGGGALLTKSEEKIHEANFLALQAKDPAPHYEHSQLGYNYAFSNLNAILGCSQMDQLQEKLDQRRRVFEWYSSFLSERGVAFQESNHNLTSSRWLTAITLPCAGQAEQLREFLESKNIESRPVWKPMHLQPFYRSCAYYGDGVEEQYFKNGLCLPSGNGLTYEDVAFVSSGILEFLEKSSHHVS</sequence>
<dbReference type="InterPro" id="IPR000653">
    <property type="entry name" value="DegT/StrS_aminotransferase"/>
</dbReference>
<feature type="active site" description="Proton acceptor" evidence="2">
    <location>
        <position position="189"/>
    </location>
</feature>